<keyword evidence="1" id="KW-1133">Transmembrane helix</keyword>
<gene>
    <name evidence="2" type="ORF">ACFO26_03175</name>
</gene>
<protein>
    <submittedName>
        <fullName evidence="2">Uncharacterized protein</fullName>
    </submittedName>
</protein>
<evidence type="ECO:0000256" key="1">
    <source>
        <dbReference type="SAM" id="Phobius"/>
    </source>
</evidence>
<dbReference type="RefSeq" id="WP_213533793.1">
    <property type="nucleotide sequence ID" value="NZ_BOVQ01000002.1"/>
</dbReference>
<accession>A0ABV9JB36</accession>
<keyword evidence="1" id="KW-0472">Membrane</keyword>
<dbReference type="EMBL" id="JBHSGD010000004">
    <property type="protein sequence ID" value="MFC4651899.1"/>
    <property type="molecule type" value="Genomic_DNA"/>
</dbReference>
<feature type="transmembrane region" description="Helical" evidence="1">
    <location>
        <begin position="12"/>
        <end position="33"/>
    </location>
</feature>
<organism evidence="2 3">
    <name type="scientific">Lactococcus nasutitermitis</name>
    <dbReference type="NCBI Taxonomy" id="1652957"/>
    <lineage>
        <taxon>Bacteria</taxon>
        <taxon>Bacillati</taxon>
        <taxon>Bacillota</taxon>
        <taxon>Bacilli</taxon>
        <taxon>Lactobacillales</taxon>
        <taxon>Streptococcaceae</taxon>
        <taxon>Lactococcus</taxon>
    </lineage>
</organism>
<keyword evidence="3" id="KW-1185">Reference proteome</keyword>
<evidence type="ECO:0000313" key="3">
    <source>
        <dbReference type="Proteomes" id="UP001595987"/>
    </source>
</evidence>
<proteinExistence type="predicted"/>
<evidence type="ECO:0000313" key="2">
    <source>
        <dbReference type="EMBL" id="MFC4651899.1"/>
    </source>
</evidence>
<keyword evidence="1" id="KW-0812">Transmembrane</keyword>
<comment type="caution">
    <text evidence="2">The sequence shown here is derived from an EMBL/GenBank/DDBJ whole genome shotgun (WGS) entry which is preliminary data.</text>
</comment>
<feature type="transmembrane region" description="Helical" evidence="1">
    <location>
        <begin position="45"/>
        <end position="65"/>
    </location>
</feature>
<dbReference type="Proteomes" id="UP001595987">
    <property type="component" value="Unassembled WGS sequence"/>
</dbReference>
<sequence length="72" mass="8263">MQKKEKNKFKDNLLGKQLALFGLFVLWGLLIIFKKMLSPNLRMGLFVLLVLVTVAGIYFLNRAFFGIGDDKK</sequence>
<name>A0ABV9JB36_9LACT</name>
<reference evidence="3" key="1">
    <citation type="journal article" date="2019" name="Int. J. Syst. Evol. Microbiol.">
        <title>The Global Catalogue of Microorganisms (GCM) 10K type strain sequencing project: providing services to taxonomists for standard genome sequencing and annotation.</title>
        <authorList>
            <consortium name="The Broad Institute Genomics Platform"/>
            <consortium name="The Broad Institute Genome Sequencing Center for Infectious Disease"/>
            <person name="Wu L."/>
            <person name="Ma J."/>
        </authorList>
    </citation>
    <scope>NUCLEOTIDE SEQUENCE [LARGE SCALE GENOMIC DNA]</scope>
    <source>
        <strain evidence="3">CCUG 63287</strain>
    </source>
</reference>